<dbReference type="GO" id="GO:0008477">
    <property type="term" value="F:purine nucleosidase activity"/>
    <property type="evidence" value="ECO:0007669"/>
    <property type="project" value="TreeGrafter"/>
</dbReference>
<evidence type="ECO:0000313" key="5">
    <source>
        <dbReference type="EMBL" id="KAK9159382.1"/>
    </source>
</evidence>
<evidence type="ECO:0000256" key="2">
    <source>
        <dbReference type="ARBA" id="ARBA00022801"/>
    </source>
</evidence>
<protein>
    <recommendedName>
        <fullName evidence="4">Inosine/uridine-preferring nucleoside hydrolase domain-containing protein</fullName>
    </recommendedName>
</protein>
<reference evidence="5 6" key="1">
    <citation type="submission" date="2024-01" db="EMBL/GenBank/DDBJ databases">
        <title>Genome assemblies of Stephania.</title>
        <authorList>
            <person name="Yang L."/>
        </authorList>
    </citation>
    <scope>NUCLEOTIDE SEQUENCE [LARGE SCALE GENOMIC DNA]</scope>
    <source>
        <strain evidence="5">YNDBR</strain>
        <tissue evidence="5">Leaf</tissue>
    </source>
</reference>
<organism evidence="5 6">
    <name type="scientific">Stephania yunnanensis</name>
    <dbReference type="NCBI Taxonomy" id="152371"/>
    <lineage>
        <taxon>Eukaryota</taxon>
        <taxon>Viridiplantae</taxon>
        <taxon>Streptophyta</taxon>
        <taxon>Embryophyta</taxon>
        <taxon>Tracheophyta</taxon>
        <taxon>Spermatophyta</taxon>
        <taxon>Magnoliopsida</taxon>
        <taxon>Ranunculales</taxon>
        <taxon>Menispermaceae</taxon>
        <taxon>Menispermoideae</taxon>
        <taxon>Cissampelideae</taxon>
        <taxon>Stephania</taxon>
    </lineage>
</organism>
<keyword evidence="3" id="KW-0326">Glycosidase</keyword>
<dbReference type="PANTHER" id="PTHR12304:SF4">
    <property type="entry name" value="URIDINE NUCLEOSIDASE"/>
    <property type="match status" value="1"/>
</dbReference>
<dbReference type="EMBL" id="JBBNAF010000003">
    <property type="protein sequence ID" value="KAK9159382.1"/>
    <property type="molecule type" value="Genomic_DNA"/>
</dbReference>
<dbReference type="InterPro" id="IPR036452">
    <property type="entry name" value="Ribo_hydro-like"/>
</dbReference>
<dbReference type="InterPro" id="IPR023186">
    <property type="entry name" value="IUNH"/>
</dbReference>
<dbReference type="AlphaFoldDB" id="A0AAP0PWW6"/>
<dbReference type="GO" id="GO:0005829">
    <property type="term" value="C:cytosol"/>
    <property type="evidence" value="ECO:0007669"/>
    <property type="project" value="TreeGrafter"/>
</dbReference>
<dbReference type="Proteomes" id="UP001420932">
    <property type="component" value="Unassembled WGS sequence"/>
</dbReference>
<name>A0AAP0PWW6_9MAGN</name>
<accession>A0AAP0PWW6</accession>
<gene>
    <name evidence="5" type="ORF">Syun_005723</name>
</gene>
<dbReference type="Pfam" id="PF01156">
    <property type="entry name" value="IU_nuc_hydro"/>
    <property type="match status" value="1"/>
</dbReference>
<evidence type="ECO:0000256" key="1">
    <source>
        <dbReference type="ARBA" id="ARBA00009176"/>
    </source>
</evidence>
<proteinExistence type="inferred from homology"/>
<evidence type="ECO:0000313" key="6">
    <source>
        <dbReference type="Proteomes" id="UP001420932"/>
    </source>
</evidence>
<comment type="caution">
    <text evidence="5">The sequence shown here is derived from an EMBL/GenBank/DDBJ whole genome shotgun (WGS) entry which is preliminary data.</text>
</comment>
<dbReference type="InterPro" id="IPR001910">
    <property type="entry name" value="Inosine/uridine_hydrolase_dom"/>
</dbReference>
<sequence>MGQPKKKIIIDTDPGIDDAMAIFVALGSPELEVIGLTTILGTFTQRSPQEMLFICWRLQAGLISQSPKDLISQSPNELGFSGTLWIVLERNKKKIWYSLEARTSNLGRHSCVDCW</sequence>
<feature type="domain" description="Inosine/uridine-preferring nucleoside hydrolase" evidence="4">
    <location>
        <begin position="8"/>
        <end position="43"/>
    </location>
</feature>
<evidence type="ECO:0000256" key="3">
    <source>
        <dbReference type="ARBA" id="ARBA00023295"/>
    </source>
</evidence>
<dbReference type="Gene3D" id="3.90.245.10">
    <property type="entry name" value="Ribonucleoside hydrolase-like"/>
    <property type="match status" value="1"/>
</dbReference>
<comment type="similarity">
    <text evidence="1">Belongs to the IUNH family.</text>
</comment>
<dbReference type="PANTHER" id="PTHR12304">
    <property type="entry name" value="INOSINE-URIDINE PREFERRING NUCLEOSIDE HYDROLASE"/>
    <property type="match status" value="1"/>
</dbReference>
<evidence type="ECO:0000259" key="4">
    <source>
        <dbReference type="Pfam" id="PF01156"/>
    </source>
</evidence>
<keyword evidence="2" id="KW-0378">Hydrolase</keyword>
<keyword evidence="6" id="KW-1185">Reference proteome</keyword>
<dbReference type="SUPFAM" id="SSF53590">
    <property type="entry name" value="Nucleoside hydrolase"/>
    <property type="match status" value="1"/>
</dbReference>
<dbReference type="GO" id="GO:0006152">
    <property type="term" value="P:purine nucleoside catabolic process"/>
    <property type="evidence" value="ECO:0007669"/>
    <property type="project" value="TreeGrafter"/>
</dbReference>